<protein>
    <submittedName>
        <fullName evidence="1">13_t:CDS:1</fullName>
    </submittedName>
</protein>
<name>A0A9N9N4W7_9GLOM</name>
<accession>A0A9N9N4W7</accession>
<reference evidence="1" key="1">
    <citation type="submission" date="2021-06" db="EMBL/GenBank/DDBJ databases">
        <authorList>
            <person name="Kallberg Y."/>
            <person name="Tangrot J."/>
            <person name="Rosling A."/>
        </authorList>
    </citation>
    <scope>NUCLEOTIDE SEQUENCE</scope>
    <source>
        <strain evidence="1">MA453B</strain>
    </source>
</reference>
<sequence>NHEHVSHIELLTDVTITIDPINDLSFRYQSDKIQEFTTVLRRYNPQNILNVCEKDSEISDQVNTEGNRQVNS</sequence>
<dbReference type="Proteomes" id="UP000789405">
    <property type="component" value="Unassembled WGS sequence"/>
</dbReference>
<organism evidence="1 2">
    <name type="scientific">Dentiscutata erythropus</name>
    <dbReference type="NCBI Taxonomy" id="1348616"/>
    <lineage>
        <taxon>Eukaryota</taxon>
        <taxon>Fungi</taxon>
        <taxon>Fungi incertae sedis</taxon>
        <taxon>Mucoromycota</taxon>
        <taxon>Glomeromycotina</taxon>
        <taxon>Glomeromycetes</taxon>
        <taxon>Diversisporales</taxon>
        <taxon>Gigasporaceae</taxon>
        <taxon>Dentiscutata</taxon>
    </lineage>
</organism>
<gene>
    <name evidence="1" type="ORF">DERYTH_LOCUS13007</name>
</gene>
<dbReference type="AlphaFoldDB" id="A0A9N9N4W7"/>
<evidence type="ECO:0000313" key="2">
    <source>
        <dbReference type="Proteomes" id="UP000789405"/>
    </source>
</evidence>
<keyword evidence="2" id="KW-1185">Reference proteome</keyword>
<evidence type="ECO:0000313" key="1">
    <source>
        <dbReference type="EMBL" id="CAG8701345.1"/>
    </source>
</evidence>
<dbReference type="EMBL" id="CAJVPY010008843">
    <property type="protein sequence ID" value="CAG8701345.1"/>
    <property type="molecule type" value="Genomic_DNA"/>
</dbReference>
<proteinExistence type="predicted"/>
<feature type="non-terminal residue" evidence="1">
    <location>
        <position position="1"/>
    </location>
</feature>
<dbReference type="OrthoDB" id="2319350at2759"/>
<comment type="caution">
    <text evidence="1">The sequence shown here is derived from an EMBL/GenBank/DDBJ whole genome shotgun (WGS) entry which is preliminary data.</text>
</comment>